<evidence type="ECO:0000313" key="2">
    <source>
        <dbReference type="EMBL" id="GLB65572.1"/>
    </source>
</evidence>
<protein>
    <submittedName>
        <fullName evidence="2">Uncharacterized protein</fullName>
    </submittedName>
</protein>
<accession>A0ABQ5MNJ5</accession>
<feature type="compositionally biased region" description="Low complexity" evidence="1">
    <location>
        <begin position="149"/>
        <end position="159"/>
    </location>
</feature>
<proteinExistence type="predicted"/>
<comment type="caution">
    <text evidence="2">The sequence shown here is derived from an EMBL/GenBank/DDBJ whole genome shotgun (WGS) entry which is preliminary data.</text>
</comment>
<keyword evidence="3" id="KW-1185">Reference proteome</keyword>
<reference evidence="2 3" key="1">
    <citation type="journal article" date="2023" name="Int. J. Syst. Evol. Microbiol.">
        <title>Arthrobacter mangrovi sp. nov., an actinobacterium isolated from the rhizosphere of a mangrove.</title>
        <authorList>
            <person name="Hamada M."/>
            <person name="Saitou S."/>
            <person name="Enomoto N."/>
            <person name="Nanri K."/>
            <person name="Hidaka K."/>
            <person name="Miura T."/>
            <person name="Tamura T."/>
        </authorList>
    </citation>
    <scope>NUCLEOTIDE SEQUENCE [LARGE SCALE GENOMIC DNA]</scope>
    <source>
        <strain evidence="2 3">NBRC 112813</strain>
    </source>
</reference>
<feature type="compositionally biased region" description="Pro residues" evidence="1">
    <location>
        <begin position="9"/>
        <end position="22"/>
    </location>
</feature>
<evidence type="ECO:0000313" key="3">
    <source>
        <dbReference type="Proteomes" id="UP001209654"/>
    </source>
</evidence>
<feature type="region of interest" description="Disordered" evidence="1">
    <location>
        <begin position="83"/>
        <end position="112"/>
    </location>
</feature>
<dbReference type="EMBL" id="BRVS01000001">
    <property type="protein sequence ID" value="GLB65572.1"/>
    <property type="molecule type" value="Genomic_DNA"/>
</dbReference>
<gene>
    <name evidence="2" type="ORF">AHIS1636_00110</name>
</gene>
<dbReference type="Proteomes" id="UP001209654">
    <property type="component" value="Unassembled WGS sequence"/>
</dbReference>
<organism evidence="2 3">
    <name type="scientific">Arthrobacter mangrovi</name>
    <dbReference type="NCBI Taxonomy" id="2966350"/>
    <lineage>
        <taxon>Bacteria</taxon>
        <taxon>Bacillati</taxon>
        <taxon>Actinomycetota</taxon>
        <taxon>Actinomycetes</taxon>
        <taxon>Micrococcales</taxon>
        <taxon>Micrococcaceae</taxon>
        <taxon>Arthrobacter</taxon>
    </lineage>
</organism>
<name>A0ABQ5MNJ5_9MICC</name>
<feature type="region of interest" description="Disordered" evidence="1">
    <location>
        <begin position="1"/>
        <end position="47"/>
    </location>
</feature>
<evidence type="ECO:0000256" key="1">
    <source>
        <dbReference type="SAM" id="MobiDB-lite"/>
    </source>
</evidence>
<sequence>MLSNHSHPQQPPSMPPGLPPVLLPVGGRVQASPEKPAQRPGSSRLPRGIRFLAAMAPSTPGARDGAIGRFQEDRLFHSARRLGRAVSRMSGRPRECAPRAGSTRNTPGGRERQTAAAAACSGIAEIAARWQPSTRTAGQLPRNYRKQQAGPPVSSAGSSAWIRGRQTVRRVFLTTTAGGEHL</sequence>
<feature type="region of interest" description="Disordered" evidence="1">
    <location>
        <begin position="131"/>
        <end position="159"/>
    </location>
</feature>